<keyword evidence="5" id="KW-0863">Zinc-finger</keyword>
<evidence type="ECO:0000256" key="9">
    <source>
        <dbReference type="SAM" id="Phobius"/>
    </source>
</evidence>
<accession>A0A9P4JMR8</accession>
<dbReference type="Pfam" id="PF26200">
    <property type="entry name" value="Rcat_RNF216"/>
    <property type="match status" value="1"/>
</dbReference>
<dbReference type="PANTHER" id="PTHR22770:SF42">
    <property type="entry name" value="FINGER PROTEIN (ZIN), PUTATIVE (AFU_ORTHOLOGUE AFUA_4G03910)-RELATED"/>
    <property type="match status" value="1"/>
</dbReference>
<dbReference type="InterPro" id="IPR047546">
    <property type="entry name" value="Rcat_RBR_RNF216"/>
</dbReference>
<evidence type="ECO:0000313" key="12">
    <source>
        <dbReference type="Proteomes" id="UP000799536"/>
    </source>
</evidence>
<evidence type="ECO:0000256" key="6">
    <source>
        <dbReference type="ARBA" id="ARBA00022786"/>
    </source>
</evidence>
<dbReference type="EMBL" id="ML993992">
    <property type="protein sequence ID" value="KAF2201071.1"/>
    <property type="molecule type" value="Genomic_DNA"/>
</dbReference>
<dbReference type="AlphaFoldDB" id="A0A9P4JMR8"/>
<evidence type="ECO:0000256" key="3">
    <source>
        <dbReference type="ARBA" id="ARBA00022723"/>
    </source>
</evidence>
<reference evidence="11" key="1">
    <citation type="journal article" date="2020" name="Stud. Mycol.">
        <title>101 Dothideomycetes genomes: a test case for predicting lifestyles and emergence of pathogens.</title>
        <authorList>
            <person name="Haridas S."/>
            <person name="Albert R."/>
            <person name="Binder M."/>
            <person name="Bloem J."/>
            <person name="Labutti K."/>
            <person name="Salamov A."/>
            <person name="Andreopoulos B."/>
            <person name="Baker S."/>
            <person name="Barry K."/>
            <person name="Bills G."/>
            <person name="Bluhm B."/>
            <person name="Cannon C."/>
            <person name="Castanera R."/>
            <person name="Culley D."/>
            <person name="Daum C."/>
            <person name="Ezra D."/>
            <person name="Gonzalez J."/>
            <person name="Henrissat B."/>
            <person name="Kuo A."/>
            <person name="Liang C."/>
            <person name="Lipzen A."/>
            <person name="Lutzoni F."/>
            <person name="Magnuson J."/>
            <person name="Mondo S."/>
            <person name="Nolan M."/>
            <person name="Ohm R."/>
            <person name="Pangilinan J."/>
            <person name="Park H.-J."/>
            <person name="Ramirez L."/>
            <person name="Alfaro M."/>
            <person name="Sun H."/>
            <person name="Tritt A."/>
            <person name="Yoshinaga Y."/>
            <person name="Zwiers L.-H."/>
            <person name="Turgeon B."/>
            <person name="Goodwin S."/>
            <person name="Spatafora J."/>
            <person name="Crous P."/>
            <person name="Grigoriev I."/>
        </authorList>
    </citation>
    <scope>NUCLEOTIDE SEQUENCE</scope>
    <source>
        <strain evidence="11">ATCC 74209</strain>
    </source>
</reference>
<dbReference type="GO" id="GO:0016740">
    <property type="term" value="F:transferase activity"/>
    <property type="evidence" value="ECO:0007669"/>
    <property type="project" value="UniProtKB-KW"/>
</dbReference>
<organism evidence="11 12">
    <name type="scientific">Delitschia confertaspora ATCC 74209</name>
    <dbReference type="NCBI Taxonomy" id="1513339"/>
    <lineage>
        <taxon>Eukaryota</taxon>
        <taxon>Fungi</taxon>
        <taxon>Dikarya</taxon>
        <taxon>Ascomycota</taxon>
        <taxon>Pezizomycotina</taxon>
        <taxon>Dothideomycetes</taxon>
        <taxon>Pleosporomycetidae</taxon>
        <taxon>Pleosporales</taxon>
        <taxon>Delitschiaceae</taxon>
        <taxon>Delitschia</taxon>
    </lineage>
</organism>
<protein>
    <recommendedName>
        <fullName evidence="10">RING-type domain-containing protein</fullName>
    </recommendedName>
</protein>
<keyword evidence="9" id="KW-1133">Transmembrane helix</keyword>
<feature type="transmembrane region" description="Helical" evidence="9">
    <location>
        <begin position="410"/>
        <end position="433"/>
    </location>
</feature>
<keyword evidence="4" id="KW-0677">Repeat</keyword>
<dbReference type="OrthoDB" id="10009520at2759"/>
<keyword evidence="3" id="KW-0479">Metal-binding</keyword>
<evidence type="ECO:0000256" key="8">
    <source>
        <dbReference type="SAM" id="MobiDB-lite"/>
    </source>
</evidence>
<keyword evidence="7" id="KW-0862">Zinc</keyword>
<proteinExistence type="predicted"/>
<keyword evidence="2" id="KW-0808">Transferase</keyword>
<dbReference type="InterPro" id="IPR047544">
    <property type="entry name" value="RING-HC_RBR_RNF216"/>
</dbReference>
<keyword evidence="6" id="KW-0833">Ubl conjugation pathway</keyword>
<evidence type="ECO:0000256" key="1">
    <source>
        <dbReference type="ARBA" id="ARBA00004906"/>
    </source>
</evidence>
<dbReference type="PROSITE" id="PS51873">
    <property type="entry name" value="TRIAD"/>
    <property type="match status" value="1"/>
</dbReference>
<dbReference type="CDD" id="cd20353">
    <property type="entry name" value="Rcat_RBR_RNF216"/>
    <property type="match status" value="1"/>
</dbReference>
<dbReference type="InterPro" id="IPR044066">
    <property type="entry name" value="TRIAD_supradom"/>
</dbReference>
<evidence type="ECO:0000256" key="5">
    <source>
        <dbReference type="ARBA" id="ARBA00022771"/>
    </source>
</evidence>
<dbReference type="InterPro" id="IPR058758">
    <property type="entry name" value="UBA_RNF216"/>
</dbReference>
<feature type="region of interest" description="Disordered" evidence="8">
    <location>
        <begin position="16"/>
        <end position="37"/>
    </location>
</feature>
<evidence type="ECO:0000256" key="2">
    <source>
        <dbReference type="ARBA" id="ARBA00022679"/>
    </source>
</evidence>
<gene>
    <name evidence="11" type="ORF">GQ43DRAFT_48260</name>
</gene>
<dbReference type="PANTHER" id="PTHR22770">
    <property type="entry name" value="UBIQUITIN CONJUGATING ENZYME 7 INTERACTING PROTEIN-RELATED"/>
    <property type="match status" value="1"/>
</dbReference>
<dbReference type="Pfam" id="PF26191">
    <property type="entry name" value="RING-HC_RBR_RNF216"/>
    <property type="match status" value="1"/>
</dbReference>
<dbReference type="InterPro" id="IPR051628">
    <property type="entry name" value="LUBAC_E3_Ligases"/>
</dbReference>
<dbReference type="Gene3D" id="1.20.120.1750">
    <property type="match status" value="1"/>
</dbReference>
<sequence>MTSVFSSITWPPRSRRMFSSGSSRNTDVANESNEIDEPDLRELNAALQALTDVFPDIQPEVFREMLQSFSEQSRLEVITDTLLKQGAKWIRGRYRMPLEQEEQRQTAHKYKYRVDGKTKDTRGLPLALEETFRSQAYKDAAKEALYHEFKGLSHATIKAVLAEYNYSYTSARPTLLAFLGKSWKHSITSFLMRRKPPSAENHPLIIWTAVDPQKGRLSVPLLVKTKSRELNEELYKTLIQPVLEQRKADQIRGDHELAYSLTEAEAEEVGEVYDCECCYSPNTVQQMSTCDMEGHYICFRCIRYSINAALYDQGWARSIDAERCTLRCIAPITDGGEECTGCIPLELIKRALLEEEGGDDTYRKLHERFSTEALLRCELPLIRCPFCPYAELDEFALPNQNPFHGLQLKVWPLMIASVPLIQFLYLASVYLAFRILLFIILLLFPVTFLLPYTSVFLVPMSAAVRRLRLKRRGLKFPCLSPTCSRASCLSCSAPWHDPHTCYSSQRQSLRLTLERATTDAVKRTCPNCNLGFVKSEGCNKLVCLCGYSMCYICRENLSREGYHHFCQHFREHPGQPCPTCDKCDLYRVEDEEIVVKRAKERAEKEWWEKQGVAAEGMKDGAGMGLKGWETWLEKALDMVIA</sequence>
<dbReference type="Proteomes" id="UP000799536">
    <property type="component" value="Unassembled WGS sequence"/>
</dbReference>
<evidence type="ECO:0000313" key="11">
    <source>
        <dbReference type="EMBL" id="KAF2201071.1"/>
    </source>
</evidence>
<keyword evidence="9" id="KW-0472">Membrane</keyword>
<dbReference type="SUPFAM" id="SSF57850">
    <property type="entry name" value="RING/U-box"/>
    <property type="match status" value="1"/>
</dbReference>
<evidence type="ECO:0000256" key="4">
    <source>
        <dbReference type="ARBA" id="ARBA00022737"/>
    </source>
</evidence>
<dbReference type="GO" id="GO:0008270">
    <property type="term" value="F:zinc ion binding"/>
    <property type="evidence" value="ECO:0007669"/>
    <property type="project" value="UniProtKB-KW"/>
</dbReference>
<name>A0A9P4JMR8_9PLEO</name>
<keyword evidence="9" id="KW-0812">Transmembrane</keyword>
<keyword evidence="12" id="KW-1185">Reference proteome</keyword>
<dbReference type="Pfam" id="PF26112">
    <property type="entry name" value="UBA_RNF216"/>
    <property type="match status" value="1"/>
</dbReference>
<comment type="pathway">
    <text evidence="1">Protein modification; protein ubiquitination.</text>
</comment>
<comment type="caution">
    <text evidence="11">The sequence shown here is derived from an EMBL/GenBank/DDBJ whole genome shotgun (WGS) entry which is preliminary data.</text>
</comment>
<feature type="domain" description="RING-type" evidence="10">
    <location>
        <begin position="271"/>
        <end position="581"/>
    </location>
</feature>
<evidence type="ECO:0000259" key="10">
    <source>
        <dbReference type="PROSITE" id="PS51873"/>
    </source>
</evidence>
<evidence type="ECO:0000256" key="7">
    <source>
        <dbReference type="ARBA" id="ARBA00022833"/>
    </source>
</evidence>
<feature type="transmembrane region" description="Helical" evidence="9">
    <location>
        <begin position="439"/>
        <end position="464"/>
    </location>
</feature>